<dbReference type="Proteomes" id="UP001431783">
    <property type="component" value="Unassembled WGS sequence"/>
</dbReference>
<comment type="caution">
    <text evidence="1">The sequence shown here is derived from an EMBL/GenBank/DDBJ whole genome shotgun (WGS) entry which is preliminary data.</text>
</comment>
<proteinExistence type="predicted"/>
<reference evidence="1 2" key="1">
    <citation type="submission" date="2023-03" db="EMBL/GenBank/DDBJ databases">
        <title>Genome insight into feeding habits of ladybird beetles.</title>
        <authorList>
            <person name="Li H.-S."/>
            <person name="Huang Y.-H."/>
            <person name="Pang H."/>
        </authorList>
    </citation>
    <scope>NUCLEOTIDE SEQUENCE [LARGE SCALE GENOMIC DNA]</scope>
    <source>
        <strain evidence="1">SYSU_2023b</strain>
        <tissue evidence="1">Whole body</tissue>
    </source>
</reference>
<keyword evidence="2" id="KW-1185">Reference proteome</keyword>
<evidence type="ECO:0000313" key="2">
    <source>
        <dbReference type="Proteomes" id="UP001431783"/>
    </source>
</evidence>
<feature type="non-terminal residue" evidence="1">
    <location>
        <position position="1"/>
    </location>
</feature>
<accession>A0AAW1UHG4</accession>
<name>A0AAW1UHG4_9CUCU</name>
<evidence type="ECO:0000313" key="1">
    <source>
        <dbReference type="EMBL" id="KAK9880281.1"/>
    </source>
</evidence>
<sequence>FDIILERKKIFFSKIEILLLEAFNIWEQPESKIGDRLFVQNQNTDHYTDSDSGEYSVSLSVYSGQYILLTIFAVNQ</sequence>
<protein>
    <submittedName>
        <fullName evidence="1">Uncharacterized protein</fullName>
    </submittedName>
</protein>
<organism evidence="1 2">
    <name type="scientific">Henosepilachna vigintioctopunctata</name>
    <dbReference type="NCBI Taxonomy" id="420089"/>
    <lineage>
        <taxon>Eukaryota</taxon>
        <taxon>Metazoa</taxon>
        <taxon>Ecdysozoa</taxon>
        <taxon>Arthropoda</taxon>
        <taxon>Hexapoda</taxon>
        <taxon>Insecta</taxon>
        <taxon>Pterygota</taxon>
        <taxon>Neoptera</taxon>
        <taxon>Endopterygota</taxon>
        <taxon>Coleoptera</taxon>
        <taxon>Polyphaga</taxon>
        <taxon>Cucujiformia</taxon>
        <taxon>Coccinelloidea</taxon>
        <taxon>Coccinellidae</taxon>
        <taxon>Epilachninae</taxon>
        <taxon>Epilachnini</taxon>
        <taxon>Henosepilachna</taxon>
    </lineage>
</organism>
<gene>
    <name evidence="1" type="ORF">WA026_010153</name>
</gene>
<dbReference type="AlphaFoldDB" id="A0AAW1UHG4"/>
<dbReference type="EMBL" id="JARQZJ010000064">
    <property type="protein sequence ID" value="KAK9880281.1"/>
    <property type="molecule type" value="Genomic_DNA"/>
</dbReference>